<name>A0A521CKS9_SACCC</name>
<dbReference type="AlphaFoldDB" id="A0A521CKS9"/>
<sequence>MNILNVLVLGGDSNIYPKYHIKYEIDMPNRLVGIAQ</sequence>
<protein>
    <submittedName>
        <fullName evidence="1">Uncharacterized protein</fullName>
    </submittedName>
</protein>
<accession>A0A521CKS9</accession>
<keyword evidence="2" id="KW-1185">Reference proteome</keyword>
<evidence type="ECO:0000313" key="1">
    <source>
        <dbReference type="EMBL" id="SMO60032.1"/>
    </source>
</evidence>
<evidence type="ECO:0000313" key="2">
    <source>
        <dbReference type="Proteomes" id="UP000319040"/>
    </source>
</evidence>
<organism evidence="1 2">
    <name type="scientific">Saccharicrinis carchari</name>
    <dbReference type="NCBI Taxonomy" id="1168039"/>
    <lineage>
        <taxon>Bacteria</taxon>
        <taxon>Pseudomonadati</taxon>
        <taxon>Bacteroidota</taxon>
        <taxon>Bacteroidia</taxon>
        <taxon>Marinilabiliales</taxon>
        <taxon>Marinilabiliaceae</taxon>
        <taxon>Saccharicrinis</taxon>
    </lineage>
</organism>
<dbReference type="EMBL" id="FXTB01000003">
    <property type="protein sequence ID" value="SMO60032.1"/>
    <property type="molecule type" value="Genomic_DNA"/>
</dbReference>
<proteinExistence type="predicted"/>
<reference evidence="1 2" key="1">
    <citation type="submission" date="2017-05" db="EMBL/GenBank/DDBJ databases">
        <authorList>
            <person name="Varghese N."/>
            <person name="Submissions S."/>
        </authorList>
    </citation>
    <scope>NUCLEOTIDE SEQUENCE [LARGE SCALE GENOMIC DNA]</scope>
    <source>
        <strain evidence="1 2">DSM 27040</strain>
    </source>
</reference>
<gene>
    <name evidence="1" type="ORF">SAMN06265379_103246</name>
</gene>
<dbReference type="Proteomes" id="UP000319040">
    <property type="component" value="Unassembled WGS sequence"/>
</dbReference>